<dbReference type="Bgee" id="ENSAMXG00000040047">
    <property type="expression patterns" value="Expressed in intestine and 5 other cell types or tissues"/>
</dbReference>
<dbReference type="Gene3D" id="1.10.418.10">
    <property type="entry name" value="Calponin-like domain"/>
    <property type="match status" value="1"/>
</dbReference>
<dbReference type="PANTHER" id="PTHR23167:SF82">
    <property type="entry name" value="CALPONIN-HOMOLOGY (CH) DOMAIN-CONTAINING PROTEIN"/>
    <property type="match status" value="1"/>
</dbReference>
<dbReference type="Pfam" id="PF00307">
    <property type="entry name" value="CH"/>
    <property type="match status" value="1"/>
</dbReference>
<reference evidence="3" key="2">
    <citation type="journal article" date="2014" name="Nat. Commun.">
        <title>The cavefish genome reveals candidate genes for eye loss.</title>
        <authorList>
            <person name="McGaugh S.E."/>
            <person name="Gross J.B."/>
            <person name="Aken B."/>
            <person name="Blin M."/>
            <person name="Borowsky R."/>
            <person name="Chalopin D."/>
            <person name="Hinaux H."/>
            <person name="Jeffery W.R."/>
            <person name="Keene A."/>
            <person name="Ma L."/>
            <person name="Minx P."/>
            <person name="Murphy D."/>
            <person name="O'Quin K.E."/>
            <person name="Retaux S."/>
            <person name="Rohner N."/>
            <person name="Searle S.M."/>
            <person name="Stahl B.A."/>
            <person name="Tabin C."/>
            <person name="Volff J.N."/>
            <person name="Yoshizawa M."/>
            <person name="Warren W.C."/>
        </authorList>
    </citation>
    <scope>NUCLEOTIDE SEQUENCE [LARGE SCALE GENOMIC DNA]</scope>
    <source>
        <strain evidence="3">female</strain>
    </source>
</reference>
<dbReference type="InterPro" id="IPR036872">
    <property type="entry name" value="CH_dom_sf"/>
</dbReference>
<name>A0A3B1JNU7_ASTMX</name>
<evidence type="ECO:0000313" key="2">
    <source>
        <dbReference type="Ensembl" id="ENSAMXP00000043039.1"/>
    </source>
</evidence>
<reference evidence="2" key="3">
    <citation type="submission" date="2025-05" db="UniProtKB">
        <authorList>
            <consortium name="Ensembl"/>
        </authorList>
    </citation>
    <scope>IDENTIFICATION</scope>
</reference>
<evidence type="ECO:0000313" key="3">
    <source>
        <dbReference type="Proteomes" id="UP000018467"/>
    </source>
</evidence>
<organism evidence="2 3">
    <name type="scientific">Astyanax mexicanus</name>
    <name type="common">Blind cave fish</name>
    <name type="synonym">Astyanax fasciatus mexicanus</name>
    <dbReference type="NCBI Taxonomy" id="7994"/>
    <lineage>
        <taxon>Eukaryota</taxon>
        <taxon>Metazoa</taxon>
        <taxon>Chordata</taxon>
        <taxon>Craniata</taxon>
        <taxon>Vertebrata</taxon>
        <taxon>Euteleostomi</taxon>
        <taxon>Actinopterygii</taxon>
        <taxon>Neopterygii</taxon>
        <taxon>Teleostei</taxon>
        <taxon>Ostariophysi</taxon>
        <taxon>Characiformes</taxon>
        <taxon>Characoidei</taxon>
        <taxon>Acestrorhamphidae</taxon>
        <taxon>Acestrorhamphinae</taxon>
        <taxon>Astyanax</taxon>
    </lineage>
</organism>
<dbReference type="Ensembl" id="ENSAMXT00000040195.1">
    <property type="protein sequence ID" value="ENSAMXP00000028508.1"/>
    <property type="gene ID" value="ENSAMXG00000040047.1"/>
</dbReference>
<dbReference type="Proteomes" id="UP000018467">
    <property type="component" value="Unassembled WGS sequence"/>
</dbReference>
<dbReference type="GeneTree" id="ENSGT00940000161549"/>
<dbReference type="PROSITE" id="PS50021">
    <property type="entry name" value="CH"/>
    <property type="match status" value="1"/>
</dbReference>
<dbReference type="Ensembl" id="ENSAMXT00000046600.1">
    <property type="protein sequence ID" value="ENSAMXP00000043039.1"/>
    <property type="gene ID" value="ENSAMXG00000043539.1"/>
</dbReference>
<sequence length="99" mass="11476">MPAWPDRKTAGYENVDVQDFSSSWRDGLAFNALIHAHRYPDLFNYGRLHPDEARRNLGHAFSLAETEFGIMQLLDVEDIVVDSSIPPTNLNIFNTRKWW</sequence>
<dbReference type="PANTHER" id="PTHR23167">
    <property type="entry name" value="CALPONIN HOMOLOGY DOMAIN-CONTAINING PROTEIN DDB_G0272472-RELATED"/>
    <property type="match status" value="1"/>
</dbReference>
<accession>A0A3B1JNU7</accession>
<keyword evidence="3" id="KW-1185">Reference proteome</keyword>
<dbReference type="InterPro" id="IPR050540">
    <property type="entry name" value="F-actin_Monoox_Mical"/>
</dbReference>
<dbReference type="SUPFAM" id="SSF47576">
    <property type="entry name" value="Calponin-homology domain, CH-domain"/>
    <property type="match status" value="1"/>
</dbReference>
<proteinExistence type="predicted"/>
<dbReference type="InterPro" id="IPR001715">
    <property type="entry name" value="CH_dom"/>
</dbReference>
<dbReference type="STRING" id="7994.ENSAMXP00000028508"/>
<reference evidence="3" key="1">
    <citation type="submission" date="2013-03" db="EMBL/GenBank/DDBJ databases">
        <authorList>
            <person name="Jeffery W."/>
            <person name="Warren W."/>
            <person name="Wilson R.K."/>
        </authorList>
    </citation>
    <scope>NUCLEOTIDE SEQUENCE</scope>
    <source>
        <strain evidence="3">female</strain>
    </source>
</reference>
<protein>
    <recommendedName>
        <fullName evidence="1">Calponin-homology (CH) domain-containing protein</fullName>
    </recommendedName>
</protein>
<evidence type="ECO:0000259" key="1">
    <source>
        <dbReference type="PROSITE" id="PS50021"/>
    </source>
</evidence>
<feature type="domain" description="Calponin-homology (CH)" evidence="1">
    <location>
        <begin position="1"/>
        <end position="99"/>
    </location>
</feature>
<dbReference type="AlphaFoldDB" id="A0A3B1JNU7"/>